<dbReference type="InterPro" id="IPR048304">
    <property type="entry name" value="UbiD_Rift_dom"/>
</dbReference>
<proteinExistence type="predicted"/>
<dbReference type="InterPro" id="IPR049383">
    <property type="entry name" value="UbiD-like_N"/>
</dbReference>
<dbReference type="Gene3D" id="3.40.1670.10">
    <property type="entry name" value="UbiD C-terminal domain-like"/>
    <property type="match status" value="1"/>
</dbReference>
<dbReference type="GO" id="GO:0016831">
    <property type="term" value="F:carboxy-lyase activity"/>
    <property type="evidence" value="ECO:0007669"/>
    <property type="project" value="InterPro"/>
</dbReference>
<dbReference type="Pfam" id="PF20695">
    <property type="entry name" value="UbiD_N"/>
    <property type="match status" value="1"/>
</dbReference>
<dbReference type="AlphaFoldDB" id="A0A8J7QGG3"/>
<dbReference type="Proteomes" id="UP000664417">
    <property type="component" value="Unassembled WGS sequence"/>
</dbReference>
<evidence type="ECO:0000313" key="5">
    <source>
        <dbReference type="Proteomes" id="UP000664417"/>
    </source>
</evidence>
<name>A0A8J7QGG3_9BACT</name>
<dbReference type="GO" id="GO:0005737">
    <property type="term" value="C:cytoplasm"/>
    <property type="evidence" value="ECO:0007669"/>
    <property type="project" value="TreeGrafter"/>
</dbReference>
<evidence type="ECO:0000259" key="1">
    <source>
        <dbReference type="Pfam" id="PF01977"/>
    </source>
</evidence>
<reference evidence="4" key="1">
    <citation type="submission" date="2021-03" db="EMBL/GenBank/DDBJ databases">
        <authorList>
            <person name="Wang G."/>
        </authorList>
    </citation>
    <scope>NUCLEOTIDE SEQUENCE</scope>
    <source>
        <strain evidence="4">KCTC 12899</strain>
    </source>
</reference>
<evidence type="ECO:0000259" key="2">
    <source>
        <dbReference type="Pfam" id="PF20695"/>
    </source>
</evidence>
<keyword evidence="5" id="KW-1185">Reference proteome</keyword>
<accession>A0A8J7QGG3</accession>
<sequence length="590" mass="66051">MQPITHMNQFVQILKRENELVEIDIPLDPHLVIPEIQRRVVQRKGPALLFKNVKGSRFPAATNLFGSHKRIDLAFGQAPGQFIKDLVHVVENMLPPKGLGELWQMRHLPLKALGIGMKRRKNGPLVQNTLDSLEELPALTSWPEDGGPFVTLPLVYTQDPKTGKGNLGMYRVQLQGPRQAGMHIQIHRGGGNHYYAAERENRGLPACVFVGGPPALVIASIAPLPEDVPELVFASLLQGKKLDLIDNPNWASLPMVAEADFCLYGTIPPHKRAPEGPFGDHYGYYSLQHDYPYLEVEKIYHRDGAIWPATVVGRPPQEDHYIAIYLQELFSPLFPVVMKGIKDVFAYEESGVHSLAGAIVSERYHKEAFTCCMRILGEGQLSLSKVLMATDAPLDLRNFRPFFEHVLARCDLRTDVHILSNISLDTLDYTGPEINKGSKAVFIGTGEAKFDLCKNCPDSLGHGDFSEPRLFCPGVLVVKGPAYKTGNEDPLRLLEVPEIKPYRLVILHDDPADAVRSDHDFLWHIFTRFEPAGDIYGKGATVRYHKVFEPPLVIDCRLKPGYPAVLTPDSDTVAEVDKVWDELNLETHFR</sequence>
<dbReference type="Pfam" id="PF20696">
    <property type="entry name" value="UbiD_C"/>
    <property type="match status" value="1"/>
</dbReference>
<feature type="domain" description="3-octaprenyl-4-hydroxybenzoate carboxy-lyase-like C-terminal" evidence="3">
    <location>
        <begin position="320"/>
        <end position="442"/>
    </location>
</feature>
<organism evidence="4 5">
    <name type="scientific">Acanthopleuribacter pedis</name>
    <dbReference type="NCBI Taxonomy" id="442870"/>
    <lineage>
        <taxon>Bacteria</taxon>
        <taxon>Pseudomonadati</taxon>
        <taxon>Acidobacteriota</taxon>
        <taxon>Holophagae</taxon>
        <taxon>Acanthopleuribacterales</taxon>
        <taxon>Acanthopleuribacteraceae</taxon>
        <taxon>Acanthopleuribacter</taxon>
    </lineage>
</organism>
<feature type="domain" description="3-octaprenyl-4-hydroxybenzoate carboxy-lyase-like N-terminal" evidence="2">
    <location>
        <begin position="12"/>
        <end position="88"/>
    </location>
</feature>
<dbReference type="InterPro" id="IPR002830">
    <property type="entry name" value="UbiD"/>
</dbReference>
<evidence type="ECO:0000259" key="3">
    <source>
        <dbReference type="Pfam" id="PF20696"/>
    </source>
</evidence>
<dbReference type="Pfam" id="PF01977">
    <property type="entry name" value="UbiD"/>
    <property type="match status" value="1"/>
</dbReference>
<comment type="caution">
    <text evidence="4">The sequence shown here is derived from an EMBL/GenBank/DDBJ whole genome shotgun (WGS) entry which is preliminary data.</text>
</comment>
<feature type="domain" description="3-octaprenyl-4-hydroxybenzoate carboxy-lyase-like Rift-related" evidence="1">
    <location>
        <begin position="123"/>
        <end position="315"/>
    </location>
</feature>
<dbReference type="NCBIfam" id="TIGR00148">
    <property type="entry name" value="UbiD family decarboxylase"/>
    <property type="match status" value="1"/>
</dbReference>
<evidence type="ECO:0000313" key="4">
    <source>
        <dbReference type="EMBL" id="MBO1318188.1"/>
    </source>
</evidence>
<dbReference type="PANTHER" id="PTHR30108">
    <property type="entry name" value="3-OCTAPRENYL-4-HYDROXYBENZOATE CARBOXY-LYASE-RELATED"/>
    <property type="match status" value="1"/>
</dbReference>
<dbReference type="SUPFAM" id="SSF143968">
    <property type="entry name" value="UbiD C-terminal domain-like"/>
    <property type="match status" value="2"/>
</dbReference>
<dbReference type="EMBL" id="JAFREP010000005">
    <property type="protein sequence ID" value="MBO1318188.1"/>
    <property type="molecule type" value="Genomic_DNA"/>
</dbReference>
<dbReference type="InterPro" id="IPR049381">
    <property type="entry name" value="UbiD-like_C"/>
</dbReference>
<gene>
    <name evidence="4" type="ORF">J3U88_06965</name>
</gene>
<dbReference type="PANTHER" id="PTHR30108:SF7">
    <property type="entry name" value="3-POLYPRENYL-4-HYDROXYBENZOATE DECARBOXYLASE"/>
    <property type="match status" value="1"/>
</dbReference>
<dbReference type="SUPFAM" id="SSF50475">
    <property type="entry name" value="FMN-binding split barrel"/>
    <property type="match status" value="1"/>
</dbReference>
<protein>
    <submittedName>
        <fullName evidence="4">UbiD family decarboxylase</fullName>
    </submittedName>
</protein>